<dbReference type="PANTHER" id="PTHR43244">
    <property type="match status" value="1"/>
</dbReference>
<evidence type="ECO:0000256" key="1">
    <source>
        <dbReference type="ARBA" id="ARBA00023002"/>
    </source>
</evidence>
<dbReference type="InterPro" id="IPR036661">
    <property type="entry name" value="Luciferase-like_sf"/>
</dbReference>
<evidence type="ECO:0000313" key="4">
    <source>
        <dbReference type="EMBL" id="CAB4930416.1"/>
    </source>
</evidence>
<dbReference type="InterPro" id="IPR050564">
    <property type="entry name" value="F420-G6PD/mer"/>
</dbReference>
<protein>
    <submittedName>
        <fullName evidence="3">Unannotated protein</fullName>
    </submittedName>
</protein>
<dbReference type="Gene3D" id="3.20.20.30">
    <property type="entry name" value="Luciferase-like domain"/>
    <property type="match status" value="1"/>
</dbReference>
<dbReference type="InterPro" id="IPR011251">
    <property type="entry name" value="Luciferase-like_dom"/>
</dbReference>
<evidence type="ECO:0000313" key="3">
    <source>
        <dbReference type="EMBL" id="CAB4846402.1"/>
    </source>
</evidence>
<dbReference type="EMBL" id="CAFBND010000010">
    <property type="protein sequence ID" value="CAB4930416.1"/>
    <property type="molecule type" value="Genomic_DNA"/>
</dbReference>
<evidence type="ECO:0000259" key="2">
    <source>
        <dbReference type="Pfam" id="PF00296"/>
    </source>
</evidence>
<feature type="domain" description="Luciferase-like" evidence="2">
    <location>
        <begin position="52"/>
        <end position="292"/>
    </location>
</feature>
<reference evidence="3" key="1">
    <citation type="submission" date="2020-05" db="EMBL/GenBank/DDBJ databases">
        <authorList>
            <person name="Chiriac C."/>
            <person name="Salcher M."/>
            <person name="Ghai R."/>
            <person name="Kavagutti S V."/>
        </authorList>
    </citation>
    <scope>NUCLEOTIDE SEQUENCE</scope>
</reference>
<dbReference type="PANTHER" id="PTHR43244:SF1">
    <property type="entry name" value="5,10-METHYLENETETRAHYDROMETHANOPTERIN REDUCTASE"/>
    <property type="match status" value="1"/>
</dbReference>
<dbReference type="EMBL" id="CAFBIZ010000012">
    <property type="protein sequence ID" value="CAB4846402.1"/>
    <property type="molecule type" value="Genomic_DNA"/>
</dbReference>
<name>A0A6J7BL74_9ZZZZ</name>
<dbReference type="SUPFAM" id="SSF51679">
    <property type="entry name" value="Bacterial luciferase-like"/>
    <property type="match status" value="1"/>
</dbReference>
<dbReference type="AlphaFoldDB" id="A0A6J7BL74"/>
<evidence type="ECO:0000313" key="5">
    <source>
        <dbReference type="EMBL" id="CAB5027891.1"/>
    </source>
</evidence>
<organism evidence="3">
    <name type="scientific">freshwater metagenome</name>
    <dbReference type="NCBI Taxonomy" id="449393"/>
    <lineage>
        <taxon>unclassified sequences</taxon>
        <taxon>metagenomes</taxon>
        <taxon>ecological metagenomes</taxon>
    </lineage>
</organism>
<sequence>MVESVGREGSAVNAVNAVSAVKAVNSGDASALTVGISLPWDVLMSADPVRRRALLASVADSGIDVVTVGDHISFHGGVGFEGMVTASTVLATHDRLPVLIGVYLLGLRHPMLAARQISTLTGMAPGRLILGVGVGGDDRREIANTGIDPSTRGRRVDESLGLLRRLLDGEEVTHEGEFFSLDRAKILPTPEPQVPMVIGGKGEVAVRRTAALGDGWLGIFATARRFTETREQILEEADRIGRATPPTWFGVSAWCGLDDDRVKAEATLSADLEDLYGMSYDKIRHLAPAGDARHVAEWLMPFIEGGAGHVTLVPAGPCAEAGVEMVAEVASILRSTASRT</sequence>
<gene>
    <name evidence="3" type="ORF">UFOPK3268_00176</name>
    <name evidence="4" type="ORF">UFOPK3752_00389</name>
    <name evidence="5" type="ORF">UFOPK4150_00686</name>
</gene>
<accession>A0A6J7BL74</accession>
<keyword evidence="1" id="KW-0560">Oxidoreductase</keyword>
<dbReference type="Pfam" id="PF00296">
    <property type="entry name" value="Bac_luciferase"/>
    <property type="match status" value="1"/>
</dbReference>
<dbReference type="EMBL" id="CAFBPU010000011">
    <property type="protein sequence ID" value="CAB5027891.1"/>
    <property type="molecule type" value="Genomic_DNA"/>
</dbReference>
<proteinExistence type="predicted"/>
<dbReference type="GO" id="GO:0016705">
    <property type="term" value="F:oxidoreductase activity, acting on paired donors, with incorporation or reduction of molecular oxygen"/>
    <property type="evidence" value="ECO:0007669"/>
    <property type="project" value="InterPro"/>
</dbReference>